<dbReference type="GO" id="GO:0008239">
    <property type="term" value="F:dipeptidyl-peptidase activity"/>
    <property type="evidence" value="ECO:0007669"/>
    <property type="project" value="UniProtKB-EC"/>
</dbReference>
<evidence type="ECO:0000256" key="2">
    <source>
        <dbReference type="ARBA" id="ARBA00010819"/>
    </source>
</evidence>
<dbReference type="InterPro" id="IPR008979">
    <property type="entry name" value="Galactose-bd-like_sf"/>
</dbReference>
<evidence type="ECO:0000256" key="8">
    <source>
        <dbReference type="ARBA" id="ARBA00030045"/>
    </source>
</evidence>
<dbReference type="EC" id="3.4.14.11" evidence="3"/>
<evidence type="ECO:0000313" key="11">
    <source>
        <dbReference type="Proteomes" id="UP001149140"/>
    </source>
</evidence>
<dbReference type="Gene3D" id="2.60.120.260">
    <property type="entry name" value="Galactose-binding domain-like"/>
    <property type="match status" value="1"/>
</dbReference>
<gene>
    <name evidence="10" type="ORF">OM076_28500</name>
</gene>
<dbReference type="Proteomes" id="UP001149140">
    <property type="component" value="Unassembled WGS sequence"/>
</dbReference>
<keyword evidence="7" id="KW-0720">Serine protease</keyword>
<dbReference type="Pfam" id="PF08530">
    <property type="entry name" value="PepX_C"/>
    <property type="match status" value="1"/>
</dbReference>
<evidence type="ECO:0000313" key="10">
    <source>
        <dbReference type="EMBL" id="MDA0164245.1"/>
    </source>
</evidence>
<dbReference type="NCBIfam" id="TIGR00976">
    <property type="entry name" value="CocE_NonD"/>
    <property type="match status" value="1"/>
</dbReference>
<evidence type="ECO:0000256" key="1">
    <source>
        <dbReference type="ARBA" id="ARBA00000123"/>
    </source>
</evidence>
<comment type="similarity">
    <text evidence="2">Belongs to the peptidase S15 family.</text>
</comment>
<dbReference type="PRINTS" id="PR00923">
    <property type="entry name" value="LACTOPTASE"/>
</dbReference>
<name>A0A9X3MWX8_9ACTN</name>
<dbReference type="PANTHER" id="PTHR43056:SF10">
    <property type="entry name" value="COCE_NOND FAMILY, PUTATIVE (AFU_ORTHOLOGUE AFUA_7G00600)-RELATED"/>
    <property type="match status" value="1"/>
</dbReference>
<keyword evidence="4" id="KW-0031">Aminopeptidase</keyword>
<comment type="catalytic activity">
    <reaction evidence="1">
        <text>Hydrolyzes Xaa-Pro-|- bonds to release unblocked, N-terminal dipeptides from substrates including Ala-Pro-|-p-nitroanilide and (sequentially) Tyr-Pro-|-Phe-Pro-|-Gly-Pro-|-Ile.</text>
        <dbReference type="EC" id="3.4.14.11"/>
    </reaction>
</comment>
<dbReference type="SMART" id="SM00939">
    <property type="entry name" value="PepX_C"/>
    <property type="match status" value="1"/>
</dbReference>
<dbReference type="GO" id="GO:0008236">
    <property type="term" value="F:serine-type peptidase activity"/>
    <property type="evidence" value="ECO:0007669"/>
    <property type="project" value="UniProtKB-KW"/>
</dbReference>
<dbReference type="InterPro" id="IPR029058">
    <property type="entry name" value="AB_hydrolase_fold"/>
</dbReference>
<dbReference type="InterPro" id="IPR050585">
    <property type="entry name" value="Xaa-Pro_dipeptidyl-ppase/CocE"/>
</dbReference>
<dbReference type="Pfam" id="PF02129">
    <property type="entry name" value="Peptidase_S15"/>
    <property type="match status" value="1"/>
</dbReference>
<evidence type="ECO:0000256" key="7">
    <source>
        <dbReference type="ARBA" id="ARBA00022825"/>
    </source>
</evidence>
<evidence type="ECO:0000256" key="4">
    <source>
        <dbReference type="ARBA" id="ARBA00022438"/>
    </source>
</evidence>
<dbReference type="RefSeq" id="WP_270043496.1">
    <property type="nucleotide sequence ID" value="NZ_JAPDOD010000032.1"/>
</dbReference>
<dbReference type="AlphaFoldDB" id="A0A9X3MWX8"/>
<dbReference type="PANTHER" id="PTHR43056">
    <property type="entry name" value="PEPTIDASE S9 PROLYL OLIGOPEPTIDASE"/>
    <property type="match status" value="1"/>
</dbReference>
<dbReference type="InterPro" id="IPR013736">
    <property type="entry name" value="Xaa-Pro_dipept_C"/>
</dbReference>
<evidence type="ECO:0000256" key="6">
    <source>
        <dbReference type="ARBA" id="ARBA00022801"/>
    </source>
</evidence>
<dbReference type="InterPro" id="IPR008252">
    <property type="entry name" value="Pept_S15_Xpro"/>
</dbReference>
<dbReference type="InterPro" id="IPR000383">
    <property type="entry name" value="Xaa-Pro-like_dom"/>
</dbReference>
<keyword evidence="11" id="KW-1185">Reference proteome</keyword>
<proteinExistence type="inferred from homology"/>
<comment type="caution">
    <text evidence="10">The sequence shown here is derived from an EMBL/GenBank/DDBJ whole genome shotgun (WGS) entry which is preliminary data.</text>
</comment>
<feature type="domain" description="Xaa-Pro dipeptidyl-peptidase C-terminal" evidence="9">
    <location>
        <begin position="377"/>
        <end position="677"/>
    </location>
</feature>
<dbReference type="GO" id="GO:0006508">
    <property type="term" value="P:proteolysis"/>
    <property type="evidence" value="ECO:0007669"/>
    <property type="project" value="UniProtKB-KW"/>
</dbReference>
<organism evidence="10 11">
    <name type="scientific">Solirubrobacter ginsenosidimutans</name>
    <dbReference type="NCBI Taxonomy" id="490573"/>
    <lineage>
        <taxon>Bacteria</taxon>
        <taxon>Bacillati</taxon>
        <taxon>Actinomycetota</taxon>
        <taxon>Thermoleophilia</taxon>
        <taxon>Solirubrobacterales</taxon>
        <taxon>Solirubrobacteraceae</taxon>
        <taxon>Solirubrobacter</taxon>
    </lineage>
</organism>
<dbReference type="SUPFAM" id="SSF53474">
    <property type="entry name" value="alpha/beta-Hydrolases"/>
    <property type="match status" value="1"/>
</dbReference>
<keyword evidence="6" id="KW-0378">Hydrolase</keyword>
<dbReference type="Gene3D" id="3.40.50.1820">
    <property type="entry name" value="alpha/beta hydrolase"/>
    <property type="match status" value="2"/>
</dbReference>
<dbReference type="GO" id="GO:0004177">
    <property type="term" value="F:aminopeptidase activity"/>
    <property type="evidence" value="ECO:0007669"/>
    <property type="project" value="UniProtKB-KW"/>
</dbReference>
<evidence type="ECO:0000256" key="5">
    <source>
        <dbReference type="ARBA" id="ARBA00022670"/>
    </source>
</evidence>
<keyword evidence="5" id="KW-0645">Protease</keyword>
<dbReference type="InterPro" id="IPR005674">
    <property type="entry name" value="CocE/Ser_esterase"/>
</dbReference>
<reference evidence="10" key="1">
    <citation type="submission" date="2022-10" db="EMBL/GenBank/DDBJ databases">
        <title>The WGS of Solirubrobacter ginsenosidimutans DSM 21036.</title>
        <authorList>
            <person name="Jiang Z."/>
        </authorList>
    </citation>
    <scope>NUCLEOTIDE SEQUENCE</scope>
    <source>
        <strain evidence="10">DSM 21036</strain>
    </source>
</reference>
<evidence type="ECO:0000259" key="9">
    <source>
        <dbReference type="SMART" id="SM00939"/>
    </source>
</evidence>
<accession>A0A9X3MWX8</accession>
<dbReference type="EMBL" id="JAPDOD010000032">
    <property type="protein sequence ID" value="MDA0164245.1"/>
    <property type="molecule type" value="Genomic_DNA"/>
</dbReference>
<dbReference type="SUPFAM" id="SSF49785">
    <property type="entry name" value="Galactose-binding domain-like"/>
    <property type="match status" value="1"/>
</dbReference>
<protein>
    <recommendedName>
        <fullName evidence="3">Xaa-Pro dipeptidyl-peptidase</fullName>
        <ecNumber evidence="3">3.4.14.11</ecNumber>
    </recommendedName>
    <alternativeName>
        <fullName evidence="8">X-prolyl-dipeptidyl aminopeptidase</fullName>
    </alternativeName>
</protein>
<evidence type="ECO:0000256" key="3">
    <source>
        <dbReference type="ARBA" id="ARBA00012463"/>
    </source>
</evidence>
<sequence length="815" mass="84699">MAAVVGTSGASAAPVPPKGATFPGIAAAAPAPAPAVPTFVNGMAQAVFASGTANYVNHELWVETNADTDFDGKRDRVHVDVSRPKETDSDGLKVPVIFEDSPYYAGGADVLNWAVDHEIGAPPASRLRAPDFNSDNTSPTISTIYESTWVPRGFAVVHSESPGSGNSDGCPNSGAPIETTGATAVIDWLNGRAKGYTTRAGTTEVNAYWTTGNVGMMGTSYNGTLPIAAATTGVEGLKAIVPISAISDWYDYYRANGMTRAPGGFQGEDLDVLTEYVYSRNDEGAHRTKCWPTINDVAANQDRATGNRSAFWQDRNYMKDVAKVKAAALVAHGNNDFNVMTKNAAQFYNALKAQNVPHAFYFHQGGHGGAPPDYLINLWFTKYLWGVDNGVENLPKSWVVRTETGACPPRESAVTAEAANTATLTVASAAPFRVGETLTVPQTNANGTITSTTRVITNIAGTTLTLATPVATAAGQKVVSGALVSLACGNANPTPYAEWPDPATSDAVLKLTPGGLSRGGLTLAPGGTGTETLIDDAGVTAATLMNAASEDSRLLYTTNVLKAPVRISGTPRVTLNAAFSKTKANITAILVSLPETGAGTILTRGWRDPENRTSDFTTEPIVPGTAYKLGIDLQPKDTIIPAGRRIGLMVLASDREFTVRPAPGTQLSLDLAGSSFTLPIVGGERALSLANGDAVVDAPVGGAVPATLALTLGGSATFGAFTPGVAKEYTAATTANVISSAGDATLTVSDPGRLMNGTFALPEPLRVEIAPATWSNPVANAPVAITFKQLVKATDALRTGAYSKTLTFTLSTTTP</sequence>